<evidence type="ECO:0000256" key="6">
    <source>
        <dbReference type="SAM" id="MobiDB-lite"/>
    </source>
</evidence>
<dbReference type="GO" id="GO:0005576">
    <property type="term" value="C:extracellular region"/>
    <property type="evidence" value="ECO:0007669"/>
    <property type="project" value="UniProtKB-SubCell"/>
</dbReference>
<feature type="region of interest" description="Disordered" evidence="6">
    <location>
        <begin position="57"/>
        <end position="91"/>
    </location>
</feature>
<keyword evidence="7" id="KW-0812">Transmembrane</keyword>
<keyword evidence="9" id="KW-1185">Reference proteome</keyword>
<comment type="caution">
    <text evidence="8">The sequence shown here is derived from an EMBL/GenBank/DDBJ whole genome shotgun (WGS) entry which is preliminary data.</text>
</comment>
<keyword evidence="4" id="KW-0027">Amidation</keyword>
<keyword evidence="3" id="KW-0964">Secreted</keyword>
<evidence type="ECO:0000256" key="7">
    <source>
        <dbReference type="SAM" id="Phobius"/>
    </source>
</evidence>
<evidence type="ECO:0000256" key="5">
    <source>
        <dbReference type="ARBA" id="ARBA00023320"/>
    </source>
</evidence>
<feature type="compositionally biased region" description="Basic and acidic residues" evidence="6">
    <location>
        <begin position="77"/>
        <end position="90"/>
    </location>
</feature>
<feature type="transmembrane region" description="Helical" evidence="7">
    <location>
        <begin position="124"/>
        <end position="145"/>
    </location>
</feature>
<evidence type="ECO:0000256" key="1">
    <source>
        <dbReference type="ARBA" id="ARBA00004613"/>
    </source>
</evidence>
<dbReference type="AlphaFoldDB" id="A0AAV8YLX0"/>
<keyword evidence="5" id="KW-0527">Neuropeptide</keyword>
<comment type="subcellular location">
    <subcellularLocation>
        <location evidence="1">Secreted</location>
    </subcellularLocation>
</comment>
<name>A0AAV8YLX0_9CUCU</name>
<dbReference type="Proteomes" id="UP001162162">
    <property type="component" value="Unassembled WGS sequence"/>
</dbReference>
<reference evidence="8" key="1">
    <citation type="journal article" date="2023" name="Insect Mol. Biol.">
        <title>Genome sequencing provides insights into the evolution of gene families encoding plant cell wall-degrading enzymes in longhorned beetles.</title>
        <authorList>
            <person name="Shin N.R."/>
            <person name="Okamura Y."/>
            <person name="Kirsch R."/>
            <person name="Pauchet Y."/>
        </authorList>
    </citation>
    <scope>NUCLEOTIDE SEQUENCE</scope>
    <source>
        <strain evidence="8">AMC_N1</strain>
    </source>
</reference>
<evidence type="ECO:0000256" key="3">
    <source>
        <dbReference type="ARBA" id="ARBA00022525"/>
    </source>
</evidence>
<dbReference type="EMBL" id="JAPWTK010000071">
    <property type="protein sequence ID" value="KAJ8952254.1"/>
    <property type="molecule type" value="Genomic_DNA"/>
</dbReference>
<keyword evidence="7" id="KW-0472">Membrane</keyword>
<dbReference type="InterPro" id="IPR013152">
    <property type="entry name" value="Gastrin/cholecystokinin_CS"/>
</dbReference>
<proteinExistence type="inferred from homology"/>
<accession>A0AAV8YLX0</accession>
<gene>
    <name evidence="8" type="ORF">NQ318_007413</name>
</gene>
<evidence type="ECO:0000313" key="8">
    <source>
        <dbReference type="EMBL" id="KAJ8952254.1"/>
    </source>
</evidence>
<dbReference type="InterPro" id="IPR013259">
    <property type="entry name" value="Sulfakinin"/>
</dbReference>
<protein>
    <submittedName>
        <fullName evidence="8">Uncharacterized protein</fullName>
    </submittedName>
</protein>
<organism evidence="8 9">
    <name type="scientific">Aromia moschata</name>
    <dbReference type="NCBI Taxonomy" id="1265417"/>
    <lineage>
        <taxon>Eukaryota</taxon>
        <taxon>Metazoa</taxon>
        <taxon>Ecdysozoa</taxon>
        <taxon>Arthropoda</taxon>
        <taxon>Hexapoda</taxon>
        <taxon>Insecta</taxon>
        <taxon>Pterygota</taxon>
        <taxon>Neoptera</taxon>
        <taxon>Endopterygota</taxon>
        <taxon>Coleoptera</taxon>
        <taxon>Polyphaga</taxon>
        <taxon>Cucujiformia</taxon>
        <taxon>Chrysomeloidea</taxon>
        <taxon>Cerambycidae</taxon>
        <taxon>Cerambycinae</taxon>
        <taxon>Callichromatini</taxon>
        <taxon>Aromia</taxon>
    </lineage>
</organism>
<evidence type="ECO:0000313" key="9">
    <source>
        <dbReference type="Proteomes" id="UP001162162"/>
    </source>
</evidence>
<dbReference type="PROSITE" id="PS00259">
    <property type="entry name" value="GASTRIN"/>
    <property type="match status" value="1"/>
</dbReference>
<sequence>MENWLRNQCDIYNYRAHSFKLSSTIKSFFKATSAENEEDHLRYHLIEERHIGVTSNKSNGAICKENHRNNGKKRNNLGRDGKSLKRDENSSTRLWRSLSLQGYKKRKQQKQEEKSKPVLPAIEMVMRSLFTGMFVLTSLYLLLAYQFGISLAAPGGSPNQETHRPRSRTLGRFSRPIQYARLKPEQFINDFIVTFVIKGNYFNNMSSNDIAMMTMTSLNSQKRQTNDDYGHLRFGKRGEEIFDDYGHMRFGRSGDK</sequence>
<evidence type="ECO:0000256" key="4">
    <source>
        <dbReference type="ARBA" id="ARBA00022815"/>
    </source>
</evidence>
<comment type="similarity">
    <text evidence="2">Belongs to the gastrin/cholecystokinin family.</text>
</comment>
<evidence type="ECO:0000256" key="2">
    <source>
        <dbReference type="ARBA" id="ARBA00006273"/>
    </source>
</evidence>
<dbReference type="Pfam" id="PF08257">
    <property type="entry name" value="Sulfakinin"/>
    <property type="match status" value="2"/>
</dbReference>
<dbReference type="GO" id="GO:0007218">
    <property type="term" value="P:neuropeptide signaling pathway"/>
    <property type="evidence" value="ECO:0007669"/>
    <property type="project" value="UniProtKB-KW"/>
</dbReference>
<keyword evidence="7" id="KW-1133">Transmembrane helix</keyword>